<feature type="domain" description="Carrier" evidence="1">
    <location>
        <begin position="20"/>
        <end position="62"/>
    </location>
</feature>
<organism evidence="2 3">
    <name type="scientific">Fontibacillus panacisegetis</name>
    <dbReference type="NCBI Taxonomy" id="670482"/>
    <lineage>
        <taxon>Bacteria</taxon>
        <taxon>Bacillati</taxon>
        <taxon>Bacillota</taxon>
        <taxon>Bacilli</taxon>
        <taxon>Bacillales</taxon>
        <taxon>Paenibacillaceae</taxon>
        <taxon>Fontibacillus</taxon>
    </lineage>
</organism>
<dbReference type="Gene3D" id="1.10.1200.10">
    <property type="entry name" value="ACP-like"/>
    <property type="match status" value="1"/>
</dbReference>
<evidence type="ECO:0000259" key="1">
    <source>
        <dbReference type="Pfam" id="PF00550"/>
    </source>
</evidence>
<dbReference type="EMBL" id="FNBG01000004">
    <property type="protein sequence ID" value="SDE99898.1"/>
    <property type="molecule type" value="Genomic_DNA"/>
</dbReference>
<dbReference type="Proteomes" id="UP000198972">
    <property type="component" value="Unassembled WGS sequence"/>
</dbReference>
<evidence type="ECO:0000313" key="3">
    <source>
        <dbReference type="Proteomes" id="UP000198972"/>
    </source>
</evidence>
<sequence length="84" mass="9656">MSDINKFMSILKIIMETESINFLLDNPEVDLREHGLTSIKFIQLSTLIEEAYGIVFSDLDLLFDSFCSVSKIMTMLSKYEVILN</sequence>
<evidence type="ECO:0000313" key="2">
    <source>
        <dbReference type="EMBL" id="SDE99898.1"/>
    </source>
</evidence>
<accession>A0A1G7HHM6</accession>
<dbReference type="SUPFAM" id="SSF47336">
    <property type="entry name" value="ACP-like"/>
    <property type="match status" value="1"/>
</dbReference>
<name>A0A1G7HHM6_9BACL</name>
<dbReference type="InterPro" id="IPR009081">
    <property type="entry name" value="PP-bd_ACP"/>
</dbReference>
<dbReference type="RefSeq" id="WP_091227590.1">
    <property type="nucleotide sequence ID" value="NZ_FNBG01000004.1"/>
</dbReference>
<reference evidence="2 3" key="1">
    <citation type="submission" date="2016-10" db="EMBL/GenBank/DDBJ databases">
        <authorList>
            <person name="de Groot N.N."/>
        </authorList>
    </citation>
    <scope>NUCLEOTIDE SEQUENCE [LARGE SCALE GENOMIC DNA]</scope>
    <source>
        <strain evidence="2 3">DSM 28129</strain>
    </source>
</reference>
<dbReference type="InterPro" id="IPR036736">
    <property type="entry name" value="ACP-like_sf"/>
</dbReference>
<proteinExistence type="predicted"/>
<keyword evidence="3" id="KW-1185">Reference proteome</keyword>
<dbReference type="STRING" id="670482.SAMN04488542_104170"/>
<dbReference type="Pfam" id="PF00550">
    <property type="entry name" value="PP-binding"/>
    <property type="match status" value="1"/>
</dbReference>
<protein>
    <submittedName>
        <fullName evidence="2">Phosphopantetheine attachment site</fullName>
    </submittedName>
</protein>
<dbReference type="AlphaFoldDB" id="A0A1G7HHM6"/>
<gene>
    <name evidence="2" type="ORF">SAMN04488542_104170</name>
</gene>
<dbReference type="OrthoDB" id="3395095at2"/>